<proteinExistence type="inferred from homology"/>
<name>A0ABS1R878_9SPHI</name>
<evidence type="ECO:0000313" key="5">
    <source>
        <dbReference type="EMBL" id="MBL1410182.1"/>
    </source>
</evidence>
<accession>A0ABS1R878</accession>
<reference evidence="5 6" key="1">
    <citation type="submission" date="2021-01" db="EMBL/GenBank/DDBJ databases">
        <title>C459-1 draft genome sequence.</title>
        <authorList>
            <person name="Zhang X.-F."/>
        </authorList>
    </citation>
    <scope>NUCLEOTIDE SEQUENCE [LARGE SCALE GENOMIC DNA]</scope>
    <source>
        <strain evidence="6">C459-1</strain>
    </source>
</reference>
<dbReference type="Proteomes" id="UP000625283">
    <property type="component" value="Unassembled WGS sequence"/>
</dbReference>
<gene>
    <name evidence="5" type="ORF">JKG61_15620</name>
</gene>
<feature type="domain" description="Carbohydrate kinase PfkB" evidence="4">
    <location>
        <begin position="23"/>
        <end position="283"/>
    </location>
</feature>
<dbReference type="PANTHER" id="PTHR43085:SF57">
    <property type="entry name" value="CARBOHYDRATE KINASE PFKB DOMAIN-CONTAINING PROTEIN"/>
    <property type="match status" value="1"/>
</dbReference>
<dbReference type="PROSITE" id="PS00584">
    <property type="entry name" value="PFKB_KINASES_2"/>
    <property type="match status" value="1"/>
</dbReference>
<dbReference type="SUPFAM" id="SSF53613">
    <property type="entry name" value="Ribokinase-like"/>
    <property type="match status" value="1"/>
</dbReference>
<dbReference type="PANTHER" id="PTHR43085">
    <property type="entry name" value="HEXOKINASE FAMILY MEMBER"/>
    <property type="match status" value="1"/>
</dbReference>
<evidence type="ECO:0000256" key="1">
    <source>
        <dbReference type="ARBA" id="ARBA00010688"/>
    </source>
</evidence>
<dbReference type="InterPro" id="IPR050306">
    <property type="entry name" value="PfkB_Carbo_kinase"/>
</dbReference>
<sequence length="296" mass="32872">MYVEKKVICFGEVLWDKLPEGARVGGAPLNVCYHLSKNGISSKIISKVGDDVSGRKLVSEMKNLEIDLEYLRTTDDHPTSSVEVHLKENGSVTYEIVEDVAWDHITYEERVATAIGQADAFVFGSLVARTEVSRSTLLMYLKLANWVVLDVNLRKPFFSKDIIFDLISHAQTLKINEDEVVLLGEWLGTLDPNETDILRNILVRFPKLNEIILTKGAEGARYYSSQFSYQVPAKQIIPKDTIGSGDSFLAAFLASRLNGKTIEDSMQSAVLLSAFVATQAGACPEYDVDTLRTALM</sequence>
<dbReference type="EMBL" id="JAERTY010000008">
    <property type="protein sequence ID" value="MBL1410182.1"/>
    <property type="molecule type" value="Genomic_DNA"/>
</dbReference>
<dbReference type="InterPro" id="IPR011611">
    <property type="entry name" value="PfkB_dom"/>
</dbReference>
<keyword evidence="6" id="KW-1185">Reference proteome</keyword>
<dbReference type="InterPro" id="IPR029056">
    <property type="entry name" value="Ribokinase-like"/>
</dbReference>
<dbReference type="InterPro" id="IPR002173">
    <property type="entry name" value="Carboh/pur_kinase_PfkB_CS"/>
</dbReference>
<dbReference type="GO" id="GO:0016301">
    <property type="term" value="F:kinase activity"/>
    <property type="evidence" value="ECO:0007669"/>
    <property type="project" value="UniProtKB-KW"/>
</dbReference>
<dbReference type="Gene3D" id="3.40.1190.20">
    <property type="match status" value="1"/>
</dbReference>
<comment type="caution">
    <text evidence="5">The sequence shown here is derived from an EMBL/GenBank/DDBJ whole genome shotgun (WGS) entry which is preliminary data.</text>
</comment>
<protein>
    <submittedName>
        <fullName evidence="5">Carbohydrate kinase</fullName>
    </submittedName>
</protein>
<evidence type="ECO:0000256" key="2">
    <source>
        <dbReference type="ARBA" id="ARBA00022679"/>
    </source>
</evidence>
<comment type="similarity">
    <text evidence="1">Belongs to the carbohydrate kinase PfkB family.</text>
</comment>
<evidence type="ECO:0000259" key="4">
    <source>
        <dbReference type="Pfam" id="PF00294"/>
    </source>
</evidence>
<evidence type="ECO:0000313" key="6">
    <source>
        <dbReference type="Proteomes" id="UP000625283"/>
    </source>
</evidence>
<dbReference type="CDD" id="cd01167">
    <property type="entry name" value="bac_FRK"/>
    <property type="match status" value="1"/>
</dbReference>
<evidence type="ECO:0000256" key="3">
    <source>
        <dbReference type="ARBA" id="ARBA00022777"/>
    </source>
</evidence>
<organism evidence="5 6">
    <name type="scientific">Sphingobacterium faecale</name>
    <dbReference type="NCBI Taxonomy" id="2803775"/>
    <lineage>
        <taxon>Bacteria</taxon>
        <taxon>Pseudomonadati</taxon>
        <taxon>Bacteroidota</taxon>
        <taxon>Sphingobacteriia</taxon>
        <taxon>Sphingobacteriales</taxon>
        <taxon>Sphingobacteriaceae</taxon>
        <taxon>Sphingobacterium</taxon>
    </lineage>
</organism>
<dbReference type="Pfam" id="PF00294">
    <property type="entry name" value="PfkB"/>
    <property type="match status" value="1"/>
</dbReference>
<keyword evidence="2" id="KW-0808">Transferase</keyword>
<keyword evidence="3 5" id="KW-0418">Kinase</keyword>